<evidence type="ECO:0000256" key="4">
    <source>
        <dbReference type="ARBA" id="ARBA00038168"/>
    </source>
</evidence>
<dbReference type="InterPro" id="IPR001199">
    <property type="entry name" value="Cyt_B5-like_heme/steroid-bd"/>
</dbReference>
<organism evidence="7 8">
    <name type="scientific">Dinothrombium tinctorium</name>
    <dbReference type="NCBI Taxonomy" id="1965070"/>
    <lineage>
        <taxon>Eukaryota</taxon>
        <taxon>Metazoa</taxon>
        <taxon>Ecdysozoa</taxon>
        <taxon>Arthropoda</taxon>
        <taxon>Chelicerata</taxon>
        <taxon>Arachnida</taxon>
        <taxon>Acari</taxon>
        <taxon>Acariformes</taxon>
        <taxon>Trombidiformes</taxon>
        <taxon>Prostigmata</taxon>
        <taxon>Anystina</taxon>
        <taxon>Parasitengona</taxon>
        <taxon>Trombidioidea</taxon>
        <taxon>Trombidiidae</taxon>
        <taxon>Dinothrombium</taxon>
    </lineage>
</organism>
<dbReference type="GO" id="GO:0046872">
    <property type="term" value="F:metal ion binding"/>
    <property type="evidence" value="ECO:0007669"/>
    <property type="project" value="UniProtKB-UniRule"/>
</dbReference>
<dbReference type="Pfam" id="PF00173">
    <property type="entry name" value="Cyt-b5"/>
    <property type="match status" value="1"/>
</dbReference>
<evidence type="ECO:0000256" key="5">
    <source>
        <dbReference type="RuleBase" id="RU362121"/>
    </source>
</evidence>
<dbReference type="InterPro" id="IPR050668">
    <property type="entry name" value="Cytochrome_b5"/>
</dbReference>
<dbReference type="GO" id="GO:0020037">
    <property type="term" value="F:heme binding"/>
    <property type="evidence" value="ECO:0007669"/>
    <property type="project" value="UniProtKB-UniRule"/>
</dbReference>
<protein>
    <submittedName>
        <fullName evidence="7">Nitrate reductase-like [NADH]</fullName>
    </submittedName>
</protein>
<dbReference type="InterPro" id="IPR036400">
    <property type="entry name" value="Cyt_B5-like_heme/steroid_sf"/>
</dbReference>
<comment type="similarity">
    <text evidence="4 5">Belongs to the cytochrome b5 family.</text>
</comment>
<reference evidence="7 8" key="1">
    <citation type="journal article" date="2018" name="Gigascience">
        <title>Genomes of trombidid mites reveal novel predicted allergens and laterally-transferred genes associated with secondary metabolism.</title>
        <authorList>
            <person name="Dong X."/>
            <person name="Chaisiri K."/>
            <person name="Xia D."/>
            <person name="Armstrong S.D."/>
            <person name="Fang Y."/>
            <person name="Donnelly M.J."/>
            <person name="Kadowaki T."/>
            <person name="McGarry J.W."/>
            <person name="Darby A.C."/>
            <person name="Makepeace B.L."/>
        </authorList>
    </citation>
    <scope>NUCLEOTIDE SEQUENCE [LARGE SCALE GENOMIC DNA]</scope>
    <source>
        <strain evidence="7">UoL-WK</strain>
    </source>
</reference>
<dbReference type="Gene3D" id="3.10.120.10">
    <property type="entry name" value="Cytochrome b5-like heme/steroid binding domain"/>
    <property type="match status" value="1"/>
</dbReference>
<dbReference type="PROSITE" id="PS00191">
    <property type="entry name" value="CYTOCHROME_B5_1"/>
    <property type="match status" value="1"/>
</dbReference>
<dbReference type="PROSITE" id="PS50255">
    <property type="entry name" value="CYTOCHROME_B5_2"/>
    <property type="match status" value="1"/>
</dbReference>
<gene>
    <name evidence="7" type="ORF">B4U79_04717</name>
</gene>
<dbReference type="SUPFAM" id="SSF55856">
    <property type="entry name" value="Cytochrome b5-like heme/steroid binding domain"/>
    <property type="match status" value="1"/>
</dbReference>
<keyword evidence="8" id="KW-1185">Reference proteome</keyword>
<name>A0A443QDD9_9ACAR</name>
<evidence type="ECO:0000259" key="6">
    <source>
        <dbReference type="PROSITE" id="PS50255"/>
    </source>
</evidence>
<dbReference type="PRINTS" id="PR00363">
    <property type="entry name" value="CYTOCHROMEB5"/>
</dbReference>
<dbReference type="InterPro" id="IPR018506">
    <property type="entry name" value="Cyt_B5_heme-BS"/>
</dbReference>
<dbReference type="SMART" id="SM01117">
    <property type="entry name" value="Cyt-b5"/>
    <property type="match status" value="1"/>
</dbReference>
<evidence type="ECO:0000256" key="1">
    <source>
        <dbReference type="ARBA" id="ARBA00022617"/>
    </source>
</evidence>
<sequence length="80" mass="9182">MSEREYTAKEISEHTVRDISVWIIVAGFVYNVTDFVDEHPGGAEEILHNAGKDVTSEFMRIHSETAKQMLKQYKIGKLKK</sequence>
<dbReference type="PANTHER" id="PTHR19359">
    <property type="entry name" value="CYTOCHROME B5"/>
    <property type="match status" value="1"/>
</dbReference>
<dbReference type="AlphaFoldDB" id="A0A443QDD9"/>
<evidence type="ECO:0000256" key="3">
    <source>
        <dbReference type="ARBA" id="ARBA00023004"/>
    </source>
</evidence>
<keyword evidence="1 5" id="KW-0349">Heme</keyword>
<dbReference type="STRING" id="1965070.A0A443QDD9"/>
<dbReference type="FunFam" id="3.10.120.10:FF:000007">
    <property type="entry name" value="Sulfite oxidase, mitochondrial"/>
    <property type="match status" value="1"/>
</dbReference>
<dbReference type="GO" id="GO:0016020">
    <property type="term" value="C:membrane"/>
    <property type="evidence" value="ECO:0007669"/>
    <property type="project" value="TreeGrafter"/>
</dbReference>
<dbReference type="Proteomes" id="UP000285301">
    <property type="component" value="Unassembled WGS sequence"/>
</dbReference>
<keyword evidence="3 5" id="KW-0408">Iron</keyword>
<evidence type="ECO:0000313" key="8">
    <source>
        <dbReference type="Proteomes" id="UP000285301"/>
    </source>
</evidence>
<dbReference type="EMBL" id="NCKU01009990">
    <property type="protein sequence ID" value="RWS01028.1"/>
    <property type="molecule type" value="Genomic_DNA"/>
</dbReference>
<keyword evidence="2 5" id="KW-0479">Metal-binding</keyword>
<proteinExistence type="inferred from homology"/>
<comment type="caution">
    <text evidence="7">The sequence shown here is derived from an EMBL/GenBank/DDBJ whole genome shotgun (WGS) entry which is preliminary data.</text>
</comment>
<feature type="domain" description="Cytochrome b5 heme-binding" evidence="6">
    <location>
        <begin position="3"/>
        <end position="79"/>
    </location>
</feature>
<dbReference type="OrthoDB" id="260519at2759"/>
<evidence type="ECO:0000313" key="7">
    <source>
        <dbReference type="EMBL" id="RWS01028.1"/>
    </source>
</evidence>
<accession>A0A443QDD9</accession>
<evidence type="ECO:0000256" key="2">
    <source>
        <dbReference type="ARBA" id="ARBA00022723"/>
    </source>
</evidence>